<keyword evidence="2" id="KW-1185">Reference proteome</keyword>
<comment type="caution">
    <text evidence="1">The sequence shown here is derived from an EMBL/GenBank/DDBJ whole genome shotgun (WGS) entry which is preliminary data.</text>
</comment>
<reference evidence="1 2" key="1">
    <citation type="submission" date="2019-05" db="EMBL/GenBank/DDBJ databases">
        <title>Emergence of the Ug99 lineage of the wheat stem rust pathogen through somatic hybridization.</title>
        <authorList>
            <person name="Li F."/>
            <person name="Upadhyaya N.M."/>
            <person name="Sperschneider J."/>
            <person name="Matny O."/>
            <person name="Nguyen-Phuc H."/>
            <person name="Mago R."/>
            <person name="Raley C."/>
            <person name="Miller M.E."/>
            <person name="Silverstein K.A.T."/>
            <person name="Henningsen E."/>
            <person name="Hirsch C.D."/>
            <person name="Visser B."/>
            <person name="Pretorius Z.A."/>
            <person name="Steffenson B.J."/>
            <person name="Schwessinger B."/>
            <person name="Dodds P.N."/>
            <person name="Figueroa M."/>
        </authorList>
    </citation>
    <scope>NUCLEOTIDE SEQUENCE [LARGE SCALE GENOMIC DNA]</scope>
    <source>
        <strain evidence="1">21-0</strain>
    </source>
</reference>
<name>A0A5B0R232_PUCGR</name>
<sequence>MFSWDAKFRRLGMTHPIGALLAGGTDQSGWRPLCPSPLMTRSFCSQLMAGSRLASFSSGADFCLISASVSL</sequence>
<dbReference type="AlphaFoldDB" id="A0A5B0R232"/>
<evidence type="ECO:0000313" key="1">
    <source>
        <dbReference type="EMBL" id="KAA1119628.1"/>
    </source>
</evidence>
<dbReference type="EMBL" id="VSWC01000001">
    <property type="protein sequence ID" value="KAA1119628.1"/>
    <property type="molecule type" value="Genomic_DNA"/>
</dbReference>
<dbReference type="Proteomes" id="UP000324748">
    <property type="component" value="Unassembled WGS sequence"/>
</dbReference>
<evidence type="ECO:0000313" key="2">
    <source>
        <dbReference type="Proteomes" id="UP000324748"/>
    </source>
</evidence>
<organism evidence="1 2">
    <name type="scientific">Puccinia graminis f. sp. tritici</name>
    <dbReference type="NCBI Taxonomy" id="56615"/>
    <lineage>
        <taxon>Eukaryota</taxon>
        <taxon>Fungi</taxon>
        <taxon>Dikarya</taxon>
        <taxon>Basidiomycota</taxon>
        <taxon>Pucciniomycotina</taxon>
        <taxon>Pucciniomycetes</taxon>
        <taxon>Pucciniales</taxon>
        <taxon>Pucciniaceae</taxon>
        <taxon>Puccinia</taxon>
    </lineage>
</organism>
<proteinExistence type="predicted"/>
<protein>
    <submittedName>
        <fullName evidence="1">Uncharacterized protein</fullName>
    </submittedName>
</protein>
<gene>
    <name evidence="1" type="ORF">PGT21_030444</name>
</gene>
<accession>A0A5B0R232</accession>